<keyword evidence="1" id="KW-0378">Hydrolase</keyword>
<feature type="region of interest" description="Disordered" evidence="2">
    <location>
        <begin position="66"/>
        <end position="94"/>
    </location>
</feature>
<evidence type="ECO:0000256" key="2">
    <source>
        <dbReference type="SAM" id="MobiDB-lite"/>
    </source>
</evidence>
<name>A0ABY7DIY3_MYAAR</name>
<evidence type="ECO:0000313" key="3">
    <source>
        <dbReference type="EMBL" id="WAQ97662.1"/>
    </source>
</evidence>
<protein>
    <submittedName>
        <fullName evidence="3">Uncharacterized protein</fullName>
    </submittedName>
</protein>
<keyword evidence="4" id="KW-1185">Reference proteome</keyword>
<evidence type="ECO:0000256" key="1">
    <source>
        <dbReference type="ARBA" id="ARBA00022722"/>
    </source>
</evidence>
<accession>A0ABY7DIY3</accession>
<keyword evidence="1" id="KW-0540">Nuclease</keyword>
<dbReference type="InterPro" id="IPR022894">
    <property type="entry name" value="Oligoribonuclease"/>
</dbReference>
<feature type="region of interest" description="Disordered" evidence="2">
    <location>
        <begin position="1"/>
        <end position="34"/>
    </location>
</feature>
<dbReference type="PANTHER" id="PTHR11046">
    <property type="entry name" value="OLIGORIBONUCLEASE, MITOCHONDRIAL"/>
    <property type="match status" value="1"/>
</dbReference>
<feature type="compositionally biased region" description="Low complexity" evidence="2">
    <location>
        <begin position="81"/>
        <end position="90"/>
    </location>
</feature>
<reference evidence="3" key="1">
    <citation type="submission" date="2022-11" db="EMBL/GenBank/DDBJ databases">
        <title>Centuries of genome instability and evolution in soft-shell clam transmissible cancer (bioRxiv).</title>
        <authorList>
            <person name="Hart S.F.M."/>
            <person name="Yonemitsu M.A."/>
            <person name="Giersch R.M."/>
            <person name="Beal B.F."/>
            <person name="Arriagada G."/>
            <person name="Davis B.W."/>
            <person name="Ostrander E.A."/>
            <person name="Goff S.P."/>
            <person name="Metzger M.J."/>
        </authorList>
    </citation>
    <scope>NUCLEOTIDE SEQUENCE</scope>
    <source>
        <strain evidence="3">MELC-2E11</strain>
        <tissue evidence="3">Siphon/mantle</tissue>
    </source>
</reference>
<dbReference type="Proteomes" id="UP001164746">
    <property type="component" value="Chromosome 2"/>
</dbReference>
<gene>
    <name evidence="3" type="ORF">MAR_030352</name>
</gene>
<dbReference type="EMBL" id="CP111013">
    <property type="protein sequence ID" value="WAQ97662.1"/>
    <property type="molecule type" value="Genomic_DNA"/>
</dbReference>
<dbReference type="PANTHER" id="PTHR11046:SF25">
    <property type="match status" value="1"/>
</dbReference>
<evidence type="ECO:0000313" key="4">
    <source>
        <dbReference type="Proteomes" id="UP001164746"/>
    </source>
</evidence>
<proteinExistence type="predicted"/>
<sequence>MVNAVDISDHSRRRKPCVRGKQGGPIKGPSKQTRRVKNRQLDIFLNSEIIQSNGIENVKLIDMTKFEDPQARSDSRERYLRPSSSQRSTQPPSPEVVFISSDSELEIYELTQLQAVPSPVFPSKKIILSSGPGTSLRRFDPQFGHMSLLRVDKRHCVLRLSFSLLTLFKLMMKMVENLSPALQQCVYELLNFNVSFSNVSPVIQSVLAFVKIQPNRLPSKATINNMNIQRLGLSHRHIAEQLRHQENTCILSDETNKFGTKYEGIHATDENGNYWVLGVREISTKAGKDVLQTLQQILGDIDVVSELSENPASIQILKNISSTMSDRASTQIKFNQLLEDFRTDENGLRSVPLERFRGSRFNILFRNAANVFFLEHQIRTYLAIEHSNRLLASINHDINVPEYVAGCKSLGLISELITVPLWCIIEDENLHIIEAKTLYQELVKYLEEFPQHIRDFMEGNYVLIFVDQAKLTSSKVFLFLTSDWEHDGKVEAILLILIPAMCVLCKKLFRDFLPDGTWFEASDTINEKTQSVPKHNKFSETIFGHMDRLLREKPNTTQNASEANMFVHNKTVEWLRKKTD</sequence>
<feature type="compositionally biased region" description="Basic and acidic residues" evidence="2">
    <location>
        <begin position="66"/>
        <end position="80"/>
    </location>
</feature>
<organism evidence="3 4">
    <name type="scientific">Mya arenaria</name>
    <name type="common">Soft-shell clam</name>
    <dbReference type="NCBI Taxonomy" id="6604"/>
    <lineage>
        <taxon>Eukaryota</taxon>
        <taxon>Metazoa</taxon>
        <taxon>Spiralia</taxon>
        <taxon>Lophotrochozoa</taxon>
        <taxon>Mollusca</taxon>
        <taxon>Bivalvia</taxon>
        <taxon>Autobranchia</taxon>
        <taxon>Heteroconchia</taxon>
        <taxon>Euheterodonta</taxon>
        <taxon>Imparidentia</taxon>
        <taxon>Neoheterodontei</taxon>
        <taxon>Myida</taxon>
        <taxon>Myoidea</taxon>
        <taxon>Myidae</taxon>
        <taxon>Mya</taxon>
    </lineage>
</organism>